<dbReference type="EMBL" id="JACRSQ010000001">
    <property type="protein sequence ID" value="MBC8541992.1"/>
    <property type="molecule type" value="Genomic_DNA"/>
</dbReference>
<comment type="subcellular location">
    <subcellularLocation>
        <location evidence="1">Cell membrane</location>
        <topology evidence="1">Multi-pass membrane protein</topology>
    </subcellularLocation>
</comment>
<dbReference type="InterPro" id="IPR036259">
    <property type="entry name" value="MFS_trans_sf"/>
</dbReference>
<accession>A0A926DQJ7</accession>
<dbReference type="PANTHER" id="PTHR23526">
    <property type="entry name" value="INTEGRAL MEMBRANE TRANSPORT PROTEIN-RELATED"/>
    <property type="match status" value="1"/>
</dbReference>
<name>A0A926DQJ7_9FIRM</name>
<sequence length="446" mass="49772">MPRRLSIPKSLSLYFQNRLADGCVEYWTPDGRARGCILLSNLFNTLIVNLTTAAYLTGYCLSLGASPSYINTILLLMSLSSLVQFLSPFWMERVSRRKPVILVLRAVSHSLLLCFVPLVGFLPLPSMTRLIVITVLVTLSSLLTNSIGPGLQIWHIGRIPPKCQLNYFSFYNVASCIVVNGIIFLISIGVDSMKALWGDFRALSYLRFGLLLFAVLDLWVLSRVPETPNPKSDSLVTPVTLLRGISSCPAYLRIILIAAVWNFAANIPSQYHMTYMLKELHVSYTVISAINLFSIVSVIFLTPLWKRLINQYSLKTGLFISILLLAPYGFLLFGVTQSRMWLFPVAQIYYLCMCIGVNICFQIIPFLHMPEQNKTIFMASYNILANLAATAGVYAGRLLYEGYSALAQMQGWTLAPARVLVVVYGFALAAAAFAVRAVFRKLESSH</sequence>
<feature type="transmembrane region" description="Helical" evidence="2">
    <location>
        <begin position="379"/>
        <end position="399"/>
    </location>
</feature>
<evidence type="ECO:0000256" key="2">
    <source>
        <dbReference type="SAM" id="Phobius"/>
    </source>
</evidence>
<keyword evidence="4" id="KW-1185">Reference proteome</keyword>
<feature type="transmembrane region" description="Helical" evidence="2">
    <location>
        <begin position="102"/>
        <end position="124"/>
    </location>
</feature>
<keyword evidence="2" id="KW-0472">Membrane</keyword>
<comment type="caution">
    <text evidence="3">The sequence shown here is derived from an EMBL/GenBank/DDBJ whole genome shotgun (WGS) entry which is preliminary data.</text>
</comment>
<feature type="transmembrane region" description="Helical" evidence="2">
    <location>
        <begin position="69"/>
        <end position="90"/>
    </location>
</feature>
<evidence type="ECO:0000313" key="3">
    <source>
        <dbReference type="EMBL" id="MBC8541992.1"/>
    </source>
</evidence>
<feature type="transmembrane region" description="Helical" evidence="2">
    <location>
        <begin position="419"/>
        <end position="439"/>
    </location>
</feature>
<feature type="transmembrane region" description="Helical" evidence="2">
    <location>
        <begin position="130"/>
        <end position="148"/>
    </location>
</feature>
<feature type="transmembrane region" description="Helical" evidence="2">
    <location>
        <begin position="202"/>
        <end position="221"/>
    </location>
</feature>
<dbReference type="GO" id="GO:0005886">
    <property type="term" value="C:plasma membrane"/>
    <property type="evidence" value="ECO:0007669"/>
    <property type="project" value="UniProtKB-SubCell"/>
</dbReference>
<keyword evidence="2" id="KW-1133">Transmembrane helix</keyword>
<dbReference type="SUPFAM" id="SSF103473">
    <property type="entry name" value="MFS general substrate transporter"/>
    <property type="match status" value="1"/>
</dbReference>
<dbReference type="Proteomes" id="UP000657006">
    <property type="component" value="Unassembled WGS sequence"/>
</dbReference>
<feature type="transmembrane region" description="Helical" evidence="2">
    <location>
        <begin position="36"/>
        <end position="57"/>
    </location>
</feature>
<feature type="transmembrane region" description="Helical" evidence="2">
    <location>
        <begin position="284"/>
        <end position="305"/>
    </location>
</feature>
<reference evidence="3" key="1">
    <citation type="submission" date="2020-08" db="EMBL/GenBank/DDBJ databases">
        <title>Genome public.</title>
        <authorList>
            <person name="Liu C."/>
            <person name="Sun Q."/>
        </authorList>
    </citation>
    <scope>NUCLEOTIDE SEQUENCE</scope>
    <source>
        <strain evidence="3">NSJ-32</strain>
    </source>
</reference>
<evidence type="ECO:0000256" key="1">
    <source>
        <dbReference type="ARBA" id="ARBA00004651"/>
    </source>
</evidence>
<feature type="transmembrane region" description="Helical" evidence="2">
    <location>
        <begin position="348"/>
        <end position="367"/>
    </location>
</feature>
<feature type="transmembrane region" description="Helical" evidence="2">
    <location>
        <begin position="169"/>
        <end position="190"/>
    </location>
</feature>
<dbReference type="InterPro" id="IPR011701">
    <property type="entry name" value="MFS"/>
</dbReference>
<feature type="transmembrane region" description="Helical" evidence="2">
    <location>
        <begin position="317"/>
        <end position="336"/>
    </location>
</feature>
<dbReference type="Pfam" id="PF07690">
    <property type="entry name" value="MFS_1"/>
    <property type="match status" value="1"/>
</dbReference>
<gene>
    <name evidence="3" type="ORF">H8730_00310</name>
</gene>
<dbReference type="PANTHER" id="PTHR23526:SF2">
    <property type="entry name" value="MAJOR FACILITATOR SUPERFAMILY (MFS) PROFILE DOMAIN-CONTAINING PROTEIN"/>
    <property type="match status" value="1"/>
</dbReference>
<dbReference type="CDD" id="cd06174">
    <property type="entry name" value="MFS"/>
    <property type="match status" value="1"/>
</dbReference>
<dbReference type="RefSeq" id="WP_177714330.1">
    <property type="nucleotide sequence ID" value="NZ_JACRSQ010000001.1"/>
</dbReference>
<proteinExistence type="predicted"/>
<dbReference type="InterPro" id="IPR052528">
    <property type="entry name" value="Sugar_transport-like"/>
</dbReference>
<keyword evidence="2" id="KW-0812">Transmembrane</keyword>
<dbReference type="GO" id="GO:0022857">
    <property type="term" value="F:transmembrane transporter activity"/>
    <property type="evidence" value="ECO:0007669"/>
    <property type="project" value="InterPro"/>
</dbReference>
<protein>
    <submittedName>
        <fullName evidence="3">MFS transporter</fullName>
    </submittedName>
</protein>
<feature type="transmembrane region" description="Helical" evidence="2">
    <location>
        <begin position="241"/>
        <end position="264"/>
    </location>
</feature>
<organism evidence="3 4">
    <name type="scientific">Bianquea renquensis</name>
    <dbReference type="NCBI Taxonomy" id="2763661"/>
    <lineage>
        <taxon>Bacteria</taxon>
        <taxon>Bacillati</taxon>
        <taxon>Bacillota</taxon>
        <taxon>Clostridia</taxon>
        <taxon>Eubacteriales</taxon>
        <taxon>Bianqueaceae</taxon>
        <taxon>Bianquea</taxon>
    </lineage>
</organism>
<dbReference type="Gene3D" id="1.20.1250.20">
    <property type="entry name" value="MFS general substrate transporter like domains"/>
    <property type="match status" value="1"/>
</dbReference>
<evidence type="ECO:0000313" key="4">
    <source>
        <dbReference type="Proteomes" id="UP000657006"/>
    </source>
</evidence>
<dbReference type="AlphaFoldDB" id="A0A926DQJ7"/>